<feature type="transmembrane region" description="Helical" evidence="4">
    <location>
        <begin position="401"/>
        <end position="423"/>
    </location>
</feature>
<keyword evidence="4" id="KW-1133">Transmembrane helix</keyword>
<dbReference type="Gene3D" id="2.120.10.80">
    <property type="entry name" value="Kelch-type beta propeller"/>
    <property type="match status" value="2"/>
</dbReference>
<feature type="region of interest" description="Disordered" evidence="3">
    <location>
        <begin position="432"/>
        <end position="540"/>
    </location>
</feature>
<dbReference type="InterPro" id="IPR011043">
    <property type="entry name" value="Gal_Oxase/kelch_b-propeller"/>
</dbReference>
<dbReference type="InterPro" id="IPR015915">
    <property type="entry name" value="Kelch-typ_b-propeller"/>
</dbReference>
<reference evidence="6" key="1">
    <citation type="journal article" date="2022" name="IScience">
        <title>Evolution of zygomycete secretomes and the origins of terrestrial fungal ecologies.</title>
        <authorList>
            <person name="Chang Y."/>
            <person name="Wang Y."/>
            <person name="Mondo S."/>
            <person name="Ahrendt S."/>
            <person name="Andreopoulos W."/>
            <person name="Barry K."/>
            <person name="Beard J."/>
            <person name="Benny G.L."/>
            <person name="Blankenship S."/>
            <person name="Bonito G."/>
            <person name="Cuomo C."/>
            <person name="Desiro A."/>
            <person name="Gervers K.A."/>
            <person name="Hundley H."/>
            <person name="Kuo A."/>
            <person name="LaButti K."/>
            <person name="Lang B.F."/>
            <person name="Lipzen A."/>
            <person name="O'Donnell K."/>
            <person name="Pangilinan J."/>
            <person name="Reynolds N."/>
            <person name="Sandor L."/>
            <person name="Smith M.E."/>
            <person name="Tsang A."/>
            <person name="Grigoriev I.V."/>
            <person name="Stajich J.E."/>
            <person name="Spatafora J.W."/>
        </authorList>
    </citation>
    <scope>NUCLEOTIDE SEQUENCE</scope>
    <source>
        <strain evidence="6">RSA 2281</strain>
    </source>
</reference>
<gene>
    <name evidence="6" type="ORF">BDA99DRAFT_528145</name>
</gene>
<keyword evidence="5" id="KW-0732">Signal</keyword>
<dbReference type="PANTHER" id="PTHR46093">
    <property type="entry name" value="ACYL-COA-BINDING DOMAIN-CONTAINING PROTEIN 5"/>
    <property type="match status" value="1"/>
</dbReference>
<evidence type="ECO:0000256" key="5">
    <source>
        <dbReference type="SAM" id="SignalP"/>
    </source>
</evidence>
<keyword evidence="4" id="KW-0812">Transmembrane</keyword>
<evidence type="ECO:0008006" key="8">
    <source>
        <dbReference type="Google" id="ProtNLM"/>
    </source>
</evidence>
<feature type="chain" id="PRO_5042286076" description="Galactose oxidase" evidence="5">
    <location>
        <begin position="21"/>
        <end position="540"/>
    </location>
</feature>
<proteinExistence type="predicted"/>
<dbReference type="SUPFAM" id="SSF50965">
    <property type="entry name" value="Galactose oxidase, central domain"/>
    <property type="match status" value="1"/>
</dbReference>
<dbReference type="SUPFAM" id="SSF117281">
    <property type="entry name" value="Kelch motif"/>
    <property type="match status" value="1"/>
</dbReference>
<feature type="signal peptide" evidence="5">
    <location>
        <begin position="1"/>
        <end position="20"/>
    </location>
</feature>
<evidence type="ECO:0000313" key="7">
    <source>
        <dbReference type="Proteomes" id="UP001209540"/>
    </source>
</evidence>
<comment type="caution">
    <text evidence="6">The sequence shown here is derived from an EMBL/GenBank/DDBJ whole genome shotgun (WGS) entry which is preliminary data.</text>
</comment>
<evidence type="ECO:0000256" key="4">
    <source>
        <dbReference type="SAM" id="Phobius"/>
    </source>
</evidence>
<name>A0AAD5JYA9_9FUNG</name>
<dbReference type="PANTHER" id="PTHR46093:SF18">
    <property type="entry name" value="FIBRONECTIN TYPE-III DOMAIN-CONTAINING PROTEIN"/>
    <property type="match status" value="1"/>
</dbReference>
<keyword evidence="2" id="KW-0677">Repeat</keyword>
<evidence type="ECO:0000256" key="2">
    <source>
        <dbReference type="ARBA" id="ARBA00022737"/>
    </source>
</evidence>
<dbReference type="Pfam" id="PF24681">
    <property type="entry name" value="Kelch_KLHDC2_KLHL20_DRC7"/>
    <property type="match status" value="2"/>
</dbReference>
<sequence>MMKGLLQVISITLLFSLISAVEPPSRMLAGCVSLDLRIYCYGGSFVQFATDNTFNSLDDFYYLDVANDLTISSSRTSWVQVQTNGTLKPEANSMFGMVALPEKDAIVITGGAGNVFANQSISNPSIAYDAKKNEWRSLSSNSGQQSYAAGVAASQDGKIYVFGGISDESTGGIGMTDTRNMRIYDYDANQWSILALPERFYSYGWHTGTMGNDGRTIYYFGGQIQGYFTLNNGSLVYGAGDNTLDEIMTFNTGTSLWATLNSTGPSIPSARMWHTTILKPNSDNIILYGGRTTGNDFNVTTDFCWVLSTTSMAWRQIDLSPSAGAGARFGHAVAFPDDKSSLMFVFFGVDANMQQRTDIQTLDTDTWQWIDRYQGPGRRNSTDDDQPPTTDEKTSVSGGTIAGAVVGSVVGVALIAGALFFFLRRKRQQQRRRGINQDVHHEKDLIDTSSPPLSPPPQYIQYNVQQQQQQQQQIPHQVSSPGDMTSSTSSGTFPSSPAHVPFSQGQTGSSTGTPIPPPHQEAYYTPHLRLEPVKPDGGDN</sequence>
<evidence type="ECO:0000256" key="1">
    <source>
        <dbReference type="ARBA" id="ARBA00022441"/>
    </source>
</evidence>
<dbReference type="Proteomes" id="UP001209540">
    <property type="component" value="Unassembled WGS sequence"/>
</dbReference>
<protein>
    <recommendedName>
        <fullName evidence="8">Galactose oxidase</fullName>
    </recommendedName>
</protein>
<keyword evidence="4" id="KW-0472">Membrane</keyword>
<dbReference type="EMBL" id="JAIXMP010000052">
    <property type="protein sequence ID" value="KAI9245349.1"/>
    <property type="molecule type" value="Genomic_DNA"/>
</dbReference>
<evidence type="ECO:0000256" key="3">
    <source>
        <dbReference type="SAM" id="MobiDB-lite"/>
    </source>
</evidence>
<keyword evidence="7" id="KW-1185">Reference proteome</keyword>
<keyword evidence="1" id="KW-0880">Kelch repeat</keyword>
<reference evidence="6" key="2">
    <citation type="submission" date="2023-02" db="EMBL/GenBank/DDBJ databases">
        <authorList>
            <consortium name="DOE Joint Genome Institute"/>
            <person name="Mondo S.J."/>
            <person name="Chang Y."/>
            <person name="Wang Y."/>
            <person name="Ahrendt S."/>
            <person name="Andreopoulos W."/>
            <person name="Barry K."/>
            <person name="Beard J."/>
            <person name="Benny G.L."/>
            <person name="Blankenship S."/>
            <person name="Bonito G."/>
            <person name="Cuomo C."/>
            <person name="Desiro A."/>
            <person name="Gervers K.A."/>
            <person name="Hundley H."/>
            <person name="Kuo A."/>
            <person name="LaButti K."/>
            <person name="Lang B.F."/>
            <person name="Lipzen A."/>
            <person name="O'Donnell K."/>
            <person name="Pangilinan J."/>
            <person name="Reynolds N."/>
            <person name="Sandor L."/>
            <person name="Smith M.W."/>
            <person name="Tsang A."/>
            <person name="Grigoriev I.V."/>
            <person name="Stajich J.E."/>
            <person name="Spatafora J.W."/>
        </authorList>
    </citation>
    <scope>NUCLEOTIDE SEQUENCE</scope>
    <source>
        <strain evidence="6">RSA 2281</strain>
    </source>
</reference>
<evidence type="ECO:0000313" key="6">
    <source>
        <dbReference type="EMBL" id="KAI9245349.1"/>
    </source>
</evidence>
<feature type="compositionally biased region" description="Basic and acidic residues" evidence="3">
    <location>
        <begin position="528"/>
        <end position="540"/>
    </location>
</feature>
<accession>A0AAD5JYA9</accession>
<feature type="region of interest" description="Disordered" evidence="3">
    <location>
        <begin position="372"/>
        <end position="397"/>
    </location>
</feature>
<dbReference type="AlphaFoldDB" id="A0AAD5JYA9"/>
<organism evidence="6 7">
    <name type="scientific">Phascolomyces articulosus</name>
    <dbReference type="NCBI Taxonomy" id="60185"/>
    <lineage>
        <taxon>Eukaryota</taxon>
        <taxon>Fungi</taxon>
        <taxon>Fungi incertae sedis</taxon>
        <taxon>Mucoromycota</taxon>
        <taxon>Mucoromycotina</taxon>
        <taxon>Mucoromycetes</taxon>
        <taxon>Mucorales</taxon>
        <taxon>Lichtheimiaceae</taxon>
        <taxon>Phascolomyces</taxon>
    </lineage>
</organism>
<feature type="compositionally biased region" description="Low complexity" evidence="3">
    <location>
        <begin position="459"/>
        <end position="513"/>
    </location>
</feature>